<feature type="region of interest" description="Disordered" evidence="1">
    <location>
        <begin position="34"/>
        <end position="113"/>
    </location>
</feature>
<feature type="compositionally biased region" description="Pro residues" evidence="1">
    <location>
        <begin position="47"/>
        <end position="60"/>
    </location>
</feature>
<dbReference type="SUPFAM" id="SSF53474">
    <property type="entry name" value="alpha/beta-Hydrolases"/>
    <property type="match status" value="1"/>
</dbReference>
<dbReference type="InterPro" id="IPR050228">
    <property type="entry name" value="Carboxylesterase_BioH"/>
</dbReference>
<evidence type="ECO:0000313" key="4">
    <source>
        <dbReference type="Proteomes" id="UP000279236"/>
    </source>
</evidence>
<dbReference type="EMBL" id="RSCE01000009">
    <property type="protein sequence ID" value="RSH79689.1"/>
    <property type="molecule type" value="Genomic_DNA"/>
</dbReference>
<reference evidence="3 4" key="1">
    <citation type="submission" date="2018-11" db="EMBL/GenBank/DDBJ databases">
        <title>Genome sequence of Apiotrichum porosum DSM 27194.</title>
        <authorList>
            <person name="Aliyu H."/>
            <person name="Gorte O."/>
            <person name="Ochsenreither K."/>
        </authorList>
    </citation>
    <scope>NUCLEOTIDE SEQUENCE [LARGE SCALE GENOMIC DNA]</scope>
    <source>
        <strain evidence="3 4">DSM 27194</strain>
    </source>
</reference>
<accession>A0A427XL95</accession>
<feature type="domain" description="AB hydrolase-1" evidence="2">
    <location>
        <begin position="156"/>
        <end position="455"/>
    </location>
</feature>
<sequence length="474" mass="51761">MLPSKMRAMAARITSYPRYTGAAYASAPVATRKALANIRAPDQSRAPPHPPRPPVPPPPSGFTRTLHAAPAAYPREFAESTGSLERSSHPFRSSAPPATESKEERNARIASEKDVCVGRRLGANPRQSASSSEPAQWVVAERWRRDVPSGDGVTLVLTHACGLDKSHWDPVVRSLLARDPKAPGGQYGSGDALSKPTNVVINDVWLLDDVQHGASVDVNAGRLGTSYSWIDIGRDIINLVENVLPSVKDDPQAPWQLQWEEAGKGTPPMVILVGHSYGGSGVVHAAHARPDLFHSVFLAEPMVTPSLVNDPKKGYPLTMGALKRRSEWPSREAASAANRSNPMFKTWNEDTFKLWLDHSLVPVDPAKPDGAVTLATPTWAEASTFSEPYGPPAGWSKLPELQIPTGFFMAGDPAWMGGETVANEMVWRPPRARNERLMDSSHLMVQEKPTETADAIWRFLTTLDAGEWDQPRRD</sequence>
<protein>
    <recommendedName>
        <fullName evidence="2">AB hydrolase-1 domain-containing protein</fullName>
    </recommendedName>
</protein>
<dbReference type="PANTHER" id="PTHR43194">
    <property type="entry name" value="HYDROLASE ALPHA/BETA FOLD FAMILY"/>
    <property type="match status" value="1"/>
</dbReference>
<dbReference type="GeneID" id="39593884"/>
<evidence type="ECO:0000256" key="1">
    <source>
        <dbReference type="SAM" id="MobiDB-lite"/>
    </source>
</evidence>
<organism evidence="3 4">
    <name type="scientific">Apiotrichum porosum</name>
    <dbReference type="NCBI Taxonomy" id="105984"/>
    <lineage>
        <taxon>Eukaryota</taxon>
        <taxon>Fungi</taxon>
        <taxon>Dikarya</taxon>
        <taxon>Basidiomycota</taxon>
        <taxon>Agaricomycotina</taxon>
        <taxon>Tremellomycetes</taxon>
        <taxon>Trichosporonales</taxon>
        <taxon>Trichosporonaceae</taxon>
        <taxon>Apiotrichum</taxon>
    </lineage>
</organism>
<dbReference type="Pfam" id="PF12697">
    <property type="entry name" value="Abhydrolase_6"/>
    <property type="match status" value="1"/>
</dbReference>
<dbReference type="Gene3D" id="3.40.50.1820">
    <property type="entry name" value="alpha/beta hydrolase"/>
    <property type="match status" value="1"/>
</dbReference>
<dbReference type="InterPro" id="IPR000073">
    <property type="entry name" value="AB_hydrolase_1"/>
</dbReference>
<comment type="caution">
    <text evidence="3">The sequence shown here is derived from an EMBL/GenBank/DDBJ whole genome shotgun (WGS) entry which is preliminary data.</text>
</comment>
<evidence type="ECO:0000259" key="2">
    <source>
        <dbReference type="Pfam" id="PF12697"/>
    </source>
</evidence>
<dbReference type="STRING" id="105984.A0A427XL95"/>
<dbReference type="RefSeq" id="XP_028474798.1">
    <property type="nucleotide sequence ID" value="XM_028624630.1"/>
</dbReference>
<proteinExistence type="predicted"/>
<dbReference type="InterPro" id="IPR029058">
    <property type="entry name" value="AB_hydrolase_fold"/>
</dbReference>
<name>A0A427XL95_9TREE</name>
<evidence type="ECO:0000313" key="3">
    <source>
        <dbReference type="EMBL" id="RSH79689.1"/>
    </source>
</evidence>
<dbReference type="OrthoDB" id="94039at2759"/>
<feature type="compositionally biased region" description="Basic and acidic residues" evidence="1">
    <location>
        <begin position="100"/>
        <end position="113"/>
    </location>
</feature>
<dbReference type="PANTHER" id="PTHR43194:SF2">
    <property type="entry name" value="PEROXISOMAL MEMBRANE PROTEIN LPX1"/>
    <property type="match status" value="1"/>
</dbReference>
<dbReference type="Proteomes" id="UP000279236">
    <property type="component" value="Unassembled WGS sequence"/>
</dbReference>
<dbReference type="AlphaFoldDB" id="A0A427XL95"/>
<keyword evidence="4" id="KW-1185">Reference proteome</keyword>
<gene>
    <name evidence="3" type="ORF">EHS24_009341</name>
</gene>